<sequence length="1384" mass="146689">MDSCKHSPTRSGFAIALKSLIKIKHASIGTGQSTTTSLSVTGSIPVVNILQPNYNVVIGTGSSTATTLNVVGDPPTVVIQQPSYNVLVGNTITLATNQFGTGSSTATTLTVTGSIPVVQILQSTYQVNFGSARVLESTNSLGTGQSSQTFLDVIGNILTVTIQQSQYVVTIEYTDFLGCYWKYTNCTSSAASVQCKLWCNCHFGESTQTFLDVVGNVLTVQIPQSTYSDDEANYICFAVNAVGTGQSQQTFLDVTGNVPSVVIQQAQYTVLIGNYICYADNSVGTGQSSQTFLDVFGSVPVVTVSSTSYSINLNNPVTLGCTVTANPAETSVYWQKIKNGVTTTINSNTNTNRYGGSSVQNPSLQIFSVVEDDEATYVCFAVNSVGTGQSSQTTLSVIGSIPSVVIPQNHIGTGNSQQTYLDVVGTIPTVTVLSNQYSVILGNTVTLECQVVATPTHTSVQWTRVVNGQTTNINMGTGNNKYSGSTVNGPSLTISAAANSDEGYYTCTATNVAGTGVSQQTYLDVTGNLPQVVVTLPNYNVDIGSTVTLGCTMLLAILQYVGTGQSANTYLDVIGSIPVVTISQPSYSVNFGGTNDEGFYVCYATNSVGTGNSQQTFLDVLGNIPVVQVLQNTYTVQSSQTYLDVIGSVLTVVVAQQQYSVNYGNAITLSQQTSLSVVGNLPIATIGESQQTFLDITGSIPIVTVQQSHIGTGQSQSTFLNVIGNAPQVNILAPTYSVNVGSSSSQTFLDVIGNAPIVNVLQISYSINIGSDIVLGCTSQITVLNVAGNVPTVVLTQTSYTVGYGQSSRGVVDVTGAAPTVRILQSSYSVQRGNPITLECEVTASPAHTSVFWTRLVNSQTVTLTMTGAKYGGSTVSSPSLIIFNVEDSDEGAYICHATNGIGAGQSSQTFLNVEGYVPTVVASIKPTVNVGESVVINYKPDVTISTSTSTFNGVGGGSVNIPCTHLANPAVTAVNWRKVSGGVTETLTVSGNKYAGGGLYQSGLTIYNLQASDVGTYQCLATNLVGTGESEIVTLNVDTQAAPFDVRINPVYVDVIAGSNFDATCTAKGDPAPTFAWYYADKMIQTGPQLTVTSTISTDGGLYTCVATNSQGMAQASMDANVRFAPISAVTTTEFKRVLGSPVTLHCATRSNPAATEWSWTKDGTTLLNHYSDTFLVDMDSLQDVGTYTCIAKNTVGQSSVIEFHVQEGVKTTVVTVESSEKLTAAEIAAIVVGILLAIAITAVIIICCFTRGLCAKKASPRMIEEVPVQRPMTTVKDPIYFKDINLQMVPQYKTIEYVQQEPQYLQYESPRMAQTQYLPAVEYMPDYDEERRRRRKKSRKPEQVVLEERVVSGGDVYQTTNGGSSVYRTVDRSGDVYIDTTQ</sequence>
<dbReference type="InterPro" id="IPR003599">
    <property type="entry name" value="Ig_sub"/>
</dbReference>
<dbReference type="SUPFAM" id="SSF48726">
    <property type="entry name" value="Immunoglobulin"/>
    <property type="match status" value="7"/>
</dbReference>
<dbReference type="Proteomes" id="UP000507470">
    <property type="component" value="Unassembled WGS sequence"/>
</dbReference>
<feature type="domain" description="Ig-like" evidence="4">
    <location>
        <begin position="428"/>
        <end position="524"/>
    </location>
</feature>
<feature type="transmembrane region" description="Helical" evidence="3">
    <location>
        <begin position="1229"/>
        <end position="1255"/>
    </location>
</feature>
<feature type="domain" description="Ig-like" evidence="4">
    <location>
        <begin position="819"/>
        <end position="913"/>
    </location>
</feature>
<dbReference type="PANTHER" id="PTHR45080:SF8">
    <property type="entry name" value="IG-LIKE DOMAIN-CONTAINING PROTEIN"/>
    <property type="match status" value="1"/>
</dbReference>
<dbReference type="InterPro" id="IPR013783">
    <property type="entry name" value="Ig-like_fold"/>
</dbReference>
<dbReference type="Pfam" id="PF13895">
    <property type="entry name" value="Ig_2"/>
    <property type="match status" value="2"/>
</dbReference>
<evidence type="ECO:0000259" key="4">
    <source>
        <dbReference type="PROSITE" id="PS50835"/>
    </source>
</evidence>
<proteinExistence type="predicted"/>
<gene>
    <name evidence="5" type="ORF">MCOR_35851</name>
</gene>
<feature type="domain" description="Ig-like" evidence="4">
    <location>
        <begin position="300"/>
        <end position="396"/>
    </location>
</feature>
<dbReference type="CDD" id="cd00096">
    <property type="entry name" value="Ig"/>
    <property type="match status" value="1"/>
</dbReference>
<evidence type="ECO:0000256" key="3">
    <source>
        <dbReference type="SAM" id="Phobius"/>
    </source>
</evidence>
<evidence type="ECO:0000256" key="2">
    <source>
        <dbReference type="ARBA" id="ARBA00023157"/>
    </source>
</evidence>
<dbReference type="EMBL" id="CACVKT020006484">
    <property type="protein sequence ID" value="CAC5401799.1"/>
    <property type="molecule type" value="Genomic_DNA"/>
</dbReference>
<keyword evidence="3" id="KW-1133">Transmembrane helix</keyword>
<reference evidence="5 6" key="1">
    <citation type="submission" date="2020-06" db="EMBL/GenBank/DDBJ databases">
        <authorList>
            <person name="Li R."/>
            <person name="Bekaert M."/>
        </authorList>
    </citation>
    <scope>NUCLEOTIDE SEQUENCE [LARGE SCALE GENOMIC DNA]</scope>
    <source>
        <strain evidence="6">wild</strain>
    </source>
</reference>
<dbReference type="SMART" id="SM00409">
    <property type="entry name" value="IG"/>
    <property type="match status" value="8"/>
</dbReference>
<keyword evidence="2" id="KW-1015">Disulfide bond</keyword>
<name>A0A6J8D1P9_MYTCO</name>
<evidence type="ECO:0000313" key="6">
    <source>
        <dbReference type="Proteomes" id="UP000507470"/>
    </source>
</evidence>
<dbReference type="InterPro" id="IPR050958">
    <property type="entry name" value="Cell_Adh-Cytoskel_Orgn"/>
</dbReference>
<evidence type="ECO:0000256" key="1">
    <source>
        <dbReference type="ARBA" id="ARBA00022729"/>
    </source>
</evidence>
<dbReference type="InterPro" id="IPR003598">
    <property type="entry name" value="Ig_sub2"/>
</dbReference>
<keyword evidence="3" id="KW-0812">Transmembrane</keyword>
<feature type="domain" description="Ig-like" evidence="4">
    <location>
        <begin position="1044"/>
        <end position="1122"/>
    </location>
</feature>
<dbReference type="PROSITE" id="PS50835">
    <property type="entry name" value="IG_LIKE"/>
    <property type="match status" value="6"/>
</dbReference>
<dbReference type="OrthoDB" id="6131629at2759"/>
<dbReference type="SMART" id="SM00408">
    <property type="entry name" value="IGc2"/>
    <property type="match status" value="6"/>
</dbReference>
<protein>
    <submittedName>
        <fullName evidence="5">HMCN</fullName>
    </submittedName>
</protein>
<evidence type="ECO:0000313" key="5">
    <source>
        <dbReference type="EMBL" id="CAC5401799.1"/>
    </source>
</evidence>
<organism evidence="5 6">
    <name type="scientific">Mytilus coruscus</name>
    <name type="common">Sea mussel</name>
    <dbReference type="NCBI Taxonomy" id="42192"/>
    <lineage>
        <taxon>Eukaryota</taxon>
        <taxon>Metazoa</taxon>
        <taxon>Spiralia</taxon>
        <taxon>Lophotrochozoa</taxon>
        <taxon>Mollusca</taxon>
        <taxon>Bivalvia</taxon>
        <taxon>Autobranchia</taxon>
        <taxon>Pteriomorphia</taxon>
        <taxon>Mytilida</taxon>
        <taxon>Mytiloidea</taxon>
        <taxon>Mytilidae</taxon>
        <taxon>Mytilinae</taxon>
        <taxon>Mytilus</taxon>
    </lineage>
</organism>
<keyword evidence="3" id="KW-0472">Membrane</keyword>
<keyword evidence="6" id="KW-1185">Reference proteome</keyword>
<dbReference type="InterPro" id="IPR036179">
    <property type="entry name" value="Ig-like_dom_sf"/>
</dbReference>
<dbReference type="GO" id="GO:0007156">
    <property type="term" value="P:homophilic cell adhesion via plasma membrane adhesion molecules"/>
    <property type="evidence" value="ECO:0007669"/>
    <property type="project" value="TreeGrafter"/>
</dbReference>
<feature type="domain" description="Ig-like" evidence="4">
    <location>
        <begin position="941"/>
        <end position="1037"/>
    </location>
</feature>
<accession>A0A6J8D1P9</accession>
<feature type="domain" description="Ig-like" evidence="4">
    <location>
        <begin position="1127"/>
        <end position="1204"/>
    </location>
</feature>
<dbReference type="Pfam" id="PF13927">
    <property type="entry name" value="Ig_3"/>
    <property type="match status" value="4"/>
</dbReference>
<keyword evidence="1" id="KW-0732">Signal</keyword>
<dbReference type="InterPro" id="IPR007110">
    <property type="entry name" value="Ig-like_dom"/>
</dbReference>
<dbReference type="Gene3D" id="2.60.40.10">
    <property type="entry name" value="Immunoglobulins"/>
    <property type="match status" value="6"/>
</dbReference>
<dbReference type="GO" id="GO:0005886">
    <property type="term" value="C:plasma membrane"/>
    <property type="evidence" value="ECO:0007669"/>
    <property type="project" value="TreeGrafter"/>
</dbReference>
<dbReference type="PANTHER" id="PTHR45080">
    <property type="entry name" value="CONTACTIN 5"/>
    <property type="match status" value="1"/>
</dbReference>